<dbReference type="GO" id="GO:0046872">
    <property type="term" value="F:metal ion binding"/>
    <property type="evidence" value="ECO:0007669"/>
    <property type="project" value="UniProtKB-KW"/>
</dbReference>
<keyword evidence="9 20" id="KW-0347">Helicase</keyword>
<dbReference type="GO" id="GO:0043139">
    <property type="term" value="F:5'-3' DNA helicase activity"/>
    <property type="evidence" value="ECO:0007669"/>
    <property type="project" value="UniProtKB-EC"/>
</dbReference>
<keyword evidence="10" id="KW-0067">ATP-binding</keyword>
<dbReference type="InterPro" id="IPR013020">
    <property type="entry name" value="Rad3/Chl1-like"/>
</dbReference>
<keyword evidence="4" id="KW-0004">4Fe-4S</keyword>
<evidence type="ECO:0000256" key="5">
    <source>
        <dbReference type="ARBA" id="ARBA00022723"/>
    </source>
</evidence>
<evidence type="ECO:0000256" key="6">
    <source>
        <dbReference type="ARBA" id="ARBA00022741"/>
    </source>
</evidence>
<evidence type="ECO:0000256" key="7">
    <source>
        <dbReference type="ARBA" id="ARBA00022763"/>
    </source>
</evidence>
<keyword evidence="8 20" id="KW-0378">Hydrolase</keyword>
<dbReference type="SMART" id="SM00488">
    <property type="entry name" value="DEXDc2"/>
    <property type="match status" value="1"/>
</dbReference>
<dbReference type="Proteomes" id="UP001143981">
    <property type="component" value="Unassembled WGS sequence"/>
</dbReference>
<dbReference type="PRINTS" id="PR00852">
    <property type="entry name" value="XRODRMPGMNTD"/>
</dbReference>
<dbReference type="GO" id="GO:0045951">
    <property type="term" value="P:positive regulation of mitotic recombination"/>
    <property type="evidence" value="ECO:0007669"/>
    <property type="project" value="TreeGrafter"/>
</dbReference>
<dbReference type="EMBL" id="JANBOI010001102">
    <property type="protein sequence ID" value="KAJ1727428.1"/>
    <property type="molecule type" value="Genomic_DNA"/>
</dbReference>
<sequence>MRFFIDDLPVIFPYDYVYPEQYQYMCALKKSLDNKGHGMLEMPSGTGKTISLLSLIVAYQQFYPGRRKLVYCSRTVPEIDKALSELKRLVEYRRKQGCRDENFLGLGLTSRKNLCVHPRVSTERKGAVVDAKCREMTASWVRNKATTEGNIELCDFFEKIQTLEAVDLLPAGVYTLDDLTDYGKENGMCPYYLSRRVIPLADVIIYSFHYMVDPKVAELVSREFEKDSIIVFDEAHNIDSICIDSLSVDINERTLRASSASVERLGERVEEMKSQNSAKLQGEYDRLVDGLRDALAARDEDLVLSNPILPDHVLREAVPGNIRKAEHFVRFLKRFVEYLKARMRVMHVVAETTPSFLKHVRDVTYIDRKPLRFCAERLASLVRTLEITDLEEYGSLAKVAAFATLCATYDTGFMVLFEPYESDQSKVLNPILHLACLDAAIAIKPVFQRFHTVIITSGTLSPMDMYPRMLGFVPAVQESLTMTLARPCFAPLVVTRGGDQVAISSRFEVRNDPAVVRNYGHLLIETARVVPDGVVAFFPSYLYMESIVALWNEHGLLKDVWKHKLIFVETPDAAETSVALQNYREACNNGRGAVLLSVARGKVSEGIDFDHNYGRAVIMFGIPYQYTESRILRARLEFMREAHQIRESDFLTFDALRHASQCIGRVLRGKTDYGLMILADKRYAREDKRSKLPQWINSCLSKANLNLSTDMAIGNMRRFLKDMAQPFDMSQQLGVSMWANEHIVQHGGRGDITEAAGTAMDIDQVSR</sequence>
<evidence type="ECO:0000256" key="17">
    <source>
        <dbReference type="ARBA" id="ARBA00044969"/>
    </source>
</evidence>
<evidence type="ECO:0000256" key="9">
    <source>
        <dbReference type="ARBA" id="ARBA00022806"/>
    </source>
</evidence>
<keyword evidence="11" id="KW-0408">Iron</keyword>
<accession>A0A9W8CV71</accession>
<evidence type="ECO:0000256" key="2">
    <source>
        <dbReference type="ARBA" id="ARBA00004123"/>
    </source>
</evidence>
<dbReference type="EC" id="5.6.2.3" evidence="17"/>
<dbReference type="FunFam" id="3.40.50.300:FF:000381">
    <property type="entry name" value="TFIIH basal transcription factor complex helicase subunit"/>
    <property type="match status" value="1"/>
</dbReference>
<evidence type="ECO:0000313" key="21">
    <source>
        <dbReference type="Proteomes" id="UP001143981"/>
    </source>
</evidence>
<evidence type="ECO:0000256" key="4">
    <source>
        <dbReference type="ARBA" id="ARBA00022485"/>
    </source>
</evidence>
<keyword evidence="21" id="KW-1185">Reference proteome</keyword>
<dbReference type="NCBIfam" id="TIGR00604">
    <property type="entry name" value="rad3"/>
    <property type="match status" value="1"/>
</dbReference>
<dbReference type="InterPro" id="IPR014013">
    <property type="entry name" value="Helic_SF1/SF2_ATP-bd_DinG/Rad3"/>
</dbReference>
<keyword evidence="12" id="KW-0411">Iron-sulfur</keyword>
<evidence type="ECO:0000256" key="16">
    <source>
        <dbReference type="ARBA" id="ARBA00023242"/>
    </source>
</evidence>
<protein>
    <recommendedName>
        <fullName evidence="17">DNA 5'-3' helicase</fullName>
        <ecNumber evidence="17">5.6.2.3</ecNumber>
    </recommendedName>
</protein>
<keyword evidence="16" id="KW-0539">Nucleus</keyword>
<organism evidence="20 21">
    <name type="scientific">Coemansia biformis</name>
    <dbReference type="NCBI Taxonomy" id="1286918"/>
    <lineage>
        <taxon>Eukaryota</taxon>
        <taxon>Fungi</taxon>
        <taxon>Fungi incertae sedis</taxon>
        <taxon>Zoopagomycota</taxon>
        <taxon>Kickxellomycotina</taxon>
        <taxon>Kickxellomycetes</taxon>
        <taxon>Kickxellales</taxon>
        <taxon>Kickxellaceae</taxon>
        <taxon>Coemansia</taxon>
    </lineage>
</organism>
<dbReference type="GO" id="GO:0006289">
    <property type="term" value="P:nucleotide-excision repair"/>
    <property type="evidence" value="ECO:0007669"/>
    <property type="project" value="InterPro"/>
</dbReference>
<keyword evidence="7" id="KW-0227">DNA damage</keyword>
<evidence type="ECO:0000313" key="20">
    <source>
        <dbReference type="EMBL" id="KAJ1727428.1"/>
    </source>
</evidence>
<dbReference type="Pfam" id="PF13307">
    <property type="entry name" value="Helicase_C_2"/>
    <property type="match status" value="1"/>
</dbReference>
<dbReference type="InterPro" id="IPR010643">
    <property type="entry name" value="HBB"/>
</dbReference>
<keyword evidence="6" id="KW-0547">Nucleotide-binding</keyword>
<dbReference type="PROSITE" id="PS51193">
    <property type="entry name" value="HELICASE_ATP_BIND_2"/>
    <property type="match status" value="1"/>
</dbReference>
<dbReference type="InterPro" id="IPR010614">
    <property type="entry name" value="RAD3-like_helicase_DEAD"/>
</dbReference>
<dbReference type="SMART" id="SM00491">
    <property type="entry name" value="HELICc2"/>
    <property type="match status" value="1"/>
</dbReference>
<dbReference type="FunFam" id="3.40.50.300:FF:000128">
    <property type="entry name" value="Putative DNA repair helicase RAD3"/>
    <property type="match status" value="1"/>
</dbReference>
<keyword evidence="14" id="KW-0234">DNA repair</keyword>
<dbReference type="PANTHER" id="PTHR11472">
    <property type="entry name" value="DNA REPAIR DEAD HELICASE RAD3/XP-D SUBFAMILY MEMBER"/>
    <property type="match status" value="1"/>
</dbReference>
<dbReference type="Pfam" id="PF06777">
    <property type="entry name" value="HBB"/>
    <property type="match status" value="1"/>
</dbReference>
<dbReference type="InterPro" id="IPR006555">
    <property type="entry name" value="ATP-dep_Helicase_C"/>
</dbReference>
<dbReference type="GO" id="GO:0000112">
    <property type="term" value="C:nucleotide-excision repair factor 3 complex"/>
    <property type="evidence" value="ECO:0007669"/>
    <property type="project" value="UniProtKB-ARBA"/>
</dbReference>
<dbReference type="InterPro" id="IPR001945">
    <property type="entry name" value="RAD3/XPD"/>
</dbReference>
<dbReference type="GO" id="GO:0003684">
    <property type="term" value="F:damaged DNA binding"/>
    <property type="evidence" value="ECO:0007669"/>
    <property type="project" value="TreeGrafter"/>
</dbReference>
<comment type="caution">
    <text evidence="20">The sequence shown here is derived from an EMBL/GenBank/DDBJ whole genome shotgun (WGS) entry which is preliminary data.</text>
</comment>
<dbReference type="CDD" id="cd18788">
    <property type="entry name" value="SF2_C_XPD"/>
    <property type="match status" value="1"/>
</dbReference>
<dbReference type="OrthoDB" id="272481at2759"/>
<keyword evidence="5" id="KW-0479">Metal-binding</keyword>
<dbReference type="PROSITE" id="PS00690">
    <property type="entry name" value="DEAH_ATP_HELICASE"/>
    <property type="match status" value="1"/>
</dbReference>
<evidence type="ECO:0000256" key="1">
    <source>
        <dbReference type="ARBA" id="ARBA00001966"/>
    </source>
</evidence>
<evidence type="ECO:0000256" key="8">
    <source>
        <dbReference type="ARBA" id="ARBA00022801"/>
    </source>
</evidence>
<evidence type="ECO:0000256" key="13">
    <source>
        <dbReference type="ARBA" id="ARBA00023125"/>
    </source>
</evidence>
<dbReference type="InterPro" id="IPR006554">
    <property type="entry name" value="Helicase-like_DEXD_c2"/>
</dbReference>
<comment type="cofactor">
    <cofactor evidence="1">
        <name>[4Fe-4S] cluster</name>
        <dbReference type="ChEBI" id="CHEBI:49883"/>
    </cofactor>
</comment>
<dbReference type="InterPro" id="IPR027417">
    <property type="entry name" value="P-loop_NTPase"/>
</dbReference>
<dbReference type="FunFam" id="3.40.50.300:FF:000135">
    <property type="entry name" value="DNA repair helicase RAD3, putative"/>
    <property type="match status" value="1"/>
</dbReference>
<evidence type="ECO:0000256" key="10">
    <source>
        <dbReference type="ARBA" id="ARBA00022840"/>
    </source>
</evidence>
<dbReference type="GO" id="GO:0005524">
    <property type="term" value="F:ATP binding"/>
    <property type="evidence" value="ECO:0007669"/>
    <property type="project" value="UniProtKB-KW"/>
</dbReference>
<dbReference type="GO" id="GO:0016818">
    <property type="term" value="F:hydrolase activity, acting on acid anhydrides, in phosphorus-containing anhydrides"/>
    <property type="evidence" value="ECO:0007669"/>
    <property type="project" value="InterPro"/>
</dbReference>
<dbReference type="InterPro" id="IPR002464">
    <property type="entry name" value="DNA/RNA_helicase_DEAH_CS"/>
</dbReference>
<reference evidence="20" key="1">
    <citation type="submission" date="2022-07" db="EMBL/GenBank/DDBJ databases">
        <title>Phylogenomic reconstructions and comparative analyses of Kickxellomycotina fungi.</title>
        <authorList>
            <person name="Reynolds N.K."/>
            <person name="Stajich J.E."/>
            <person name="Barry K."/>
            <person name="Grigoriev I.V."/>
            <person name="Crous P."/>
            <person name="Smith M.E."/>
        </authorList>
    </citation>
    <scope>NUCLEOTIDE SEQUENCE</scope>
    <source>
        <strain evidence="20">BCRC 34381</strain>
    </source>
</reference>
<dbReference type="GO" id="GO:0051539">
    <property type="term" value="F:4 iron, 4 sulfur cluster binding"/>
    <property type="evidence" value="ECO:0007669"/>
    <property type="project" value="UniProtKB-KW"/>
</dbReference>
<proteinExistence type="inferred from homology"/>
<evidence type="ECO:0000256" key="11">
    <source>
        <dbReference type="ARBA" id="ARBA00023004"/>
    </source>
</evidence>
<comment type="subcellular location">
    <subcellularLocation>
        <location evidence="2">Nucleus</location>
    </subcellularLocation>
</comment>
<dbReference type="InterPro" id="IPR045028">
    <property type="entry name" value="DinG/Rad3-like"/>
</dbReference>
<evidence type="ECO:0000256" key="18">
    <source>
        <dbReference type="ARBA" id="ARBA00048954"/>
    </source>
</evidence>
<keyword evidence="15" id="KW-0413">Isomerase</keyword>
<evidence type="ECO:0000256" key="14">
    <source>
        <dbReference type="ARBA" id="ARBA00023204"/>
    </source>
</evidence>
<evidence type="ECO:0000256" key="12">
    <source>
        <dbReference type="ARBA" id="ARBA00023014"/>
    </source>
</evidence>
<comment type="catalytic activity">
    <reaction evidence="18">
        <text>ATP + H2O = ADP + phosphate + H(+)</text>
        <dbReference type="Rhea" id="RHEA:13065"/>
        <dbReference type="ChEBI" id="CHEBI:15377"/>
        <dbReference type="ChEBI" id="CHEBI:15378"/>
        <dbReference type="ChEBI" id="CHEBI:30616"/>
        <dbReference type="ChEBI" id="CHEBI:43474"/>
        <dbReference type="ChEBI" id="CHEBI:456216"/>
        <dbReference type="EC" id="5.6.2.3"/>
    </reaction>
</comment>
<dbReference type="Pfam" id="PF06733">
    <property type="entry name" value="DEAD_2"/>
    <property type="match status" value="1"/>
</dbReference>
<feature type="domain" description="Helicase ATP-binding" evidence="19">
    <location>
        <begin position="7"/>
        <end position="281"/>
    </location>
</feature>
<evidence type="ECO:0000256" key="15">
    <source>
        <dbReference type="ARBA" id="ARBA00023235"/>
    </source>
</evidence>
<evidence type="ECO:0000256" key="3">
    <source>
        <dbReference type="ARBA" id="ARBA00009146"/>
    </source>
</evidence>
<dbReference type="SUPFAM" id="SSF52540">
    <property type="entry name" value="P-loop containing nucleoside triphosphate hydrolases"/>
    <property type="match status" value="1"/>
</dbReference>
<dbReference type="AlphaFoldDB" id="A0A9W8CV71"/>
<gene>
    <name evidence="20" type="primary">RAD3</name>
    <name evidence="20" type="ORF">LPJ61_004573</name>
</gene>
<dbReference type="PANTHER" id="PTHR11472:SF1">
    <property type="entry name" value="GENERAL TRANSCRIPTION AND DNA REPAIR FACTOR IIH HELICASE SUBUNIT XPD"/>
    <property type="match status" value="1"/>
</dbReference>
<dbReference type="GO" id="GO:0006366">
    <property type="term" value="P:transcription by RNA polymerase II"/>
    <property type="evidence" value="ECO:0007669"/>
    <property type="project" value="TreeGrafter"/>
</dbReference>
<dbReference type="Gene3D" id="3.40.50.300">
    <property type="entry name" value="P-loop containing nucleotide triphosphate hydrolases"/>
    <property type="match status" value="2"/>
</dbReference>
<evidence type="ECO:0000259" key="19">
    <source>
        <dbReference type="PROSITE" id="PS51193"/>
    </source>
</evidence>
<comment type="similarity">
    <text evidence="3">Belongs to the helicase family. RAD3/XPD subfamily.</text>
</comment>
<keyword evidence="13" id="KW-0238">DNA-binding</keyword>
<name>A0A9W8CV71_9FUNG</name>